<dbReference type="InterPro" id="IPR050109">
    <property type="entry name" value="HTH-type_TetR-like_transc_reg"/>
</dbReference>
<dbReference type="InterPro" id="IPR001647">
    <property type="entry name" value="HTH_TetR"/>
</dbReference>
<keyword evidence="1 2" id="KW-0238">DNA-binding</keyword>
<dbReference type="PROSITE" id="PS50977">
    <property type="entry name" value="HTH_TETR_2"/>
    <property type="match status" value="1"/>
</dbReference>
<reference evidence="5" key="1">
    <citation type="journal article" date="2019" name="Int. J. Syst. Evol. Microbiol.">
        <title>The Global Catalogue of Microorganisms (GCM) 10K type strain sequencing project: providing services to taxonomists for standard genome sequencing and annotation.</title>
        <authorList>
            <consortium name="The Broad Institute Genomics Platform"/>
            <consortium name="The Broad Institute Genome Sequencing Center for Infectious Disease"/>
            <person name="Wu L."/>
            <person name="Ma J."/>
        </authorList>
    </citation>
    <scope>NUCLEOTIDE SEQUENCE [LARGE SCALE GENOMIC DNA]</scope>
    <source>
        <strain evidence="5">JCM 14560</strain>
    </source>
</reference>
<dbReference type="Pfam" id="PF00440">
    <property type="entry name" value="TetR_N"/>
    <property type="match status" value="1"/>
</dbReference>
<gene>
    <name evidence="4" type="ORF">GCM10009760_59110</name>
</gene>
<accession>A0ABP5LZI0</accession>
<dbReference type="Pfam" id="PF17932">
    <property type="entry name" value="TetR_C_24"/>
    <property type="match status" value="1"/>
</dbReference>
<feature type="domain" description="HTH tetR-type" evidence="3">
    <location>
        <begin position="27"/>
        <end position="87"/>
    </location>
</feature>
<evidence type="ECO:0000313" key="5">
    <source>
        <dbReference type="Proteomes" id="UP001422759"/>
    </source>
</evidence>
<dbReference type="PANTHER" id="PTHR30055">
    <property type="entry name" value="HTH-TYPE TRANSCRIPTIONAL REGULATOR RUTR"/>
    <property type="match status" value="1"/>
</dbReference>
<dbReference type="SUPFAM" id="SSF46689">
    <property type="entry name" value="Homeodomain-like"/>
    <property type="match status" value="1"/>
</dbReference>
<dbReference type="InterPro" id="IPR036271">
    <property type="entry name" value="Tet_transcr_reg_TetR-rel_C_sf"/>
</dbReference>
<sequence length="215" mass="23351">MTDQAAADLWPMEHAGALPGVHAGERPEAARRLLLAAVDSFARRGYHATTTRDIATAAGMSPAALYIHYPSKAALLSEISRTGHQATLDLVENAAGTAGAPADRMRRLVEDFTCWHARGHTVGRIVNHELLALPEEDFAVVAELRRRIEETVRRLIDDGVADGSFDVPDVRTAARAVTSLGIDVSRWYSERSSESPEELGRRYGVLVLRMLGATG</sequence>
<feature type="DNA-binding region" description="H-T-H motif" evidence="2">
    <location>
        <begin position="50"/>
        <end position="69"/>
    </location>
</feature>
<dbReference type="EMBL" id="BAAANT010000057">
    <property type="protein sequence ID" value="GAA2157198.1"/>
    <property type="molecule type" value="Genomic_DNA"/>
</dbReference>
<dbReference type="RefSeq" id="WP_344469199.1">
    <property type="nucleotide sequence ID" value="NZ_BAAANT010000057.1"/>
</dbReference>
<comment type="caution">
    <text evidence="4">The sequence shown here is derived from an EMBL/GenBank/DDBJ whole genome shotgun (WGS) entry which is preliminary data.</text>
</comment>
<dbReference type="SUPFAM" id="SSF48498">
    <property type="entry name" value="Tetracyclin repressor-like, C-terminal domain"/>
    <property type="match status" value="1"/>
</dbReference>
<evidence type="ECO:0000259" key="3">
    <source>
        <dbReference type="PROSITE" id="PS50977"/>
    </source>
</evidence>
<name>A0ABP5LZI0_9ACTN</name>
<evidence type="ECO:0000256" key="2">
    <source>
        <dbReference type="PROSITE-ProRule" id="PRU00335"/>
    </source>
</evidence>
<dbReference type="Gene3D" id="1.10.357.10">
    <property type="entry name" value="Tetracycline Repressor, domain 2"/>
    <property type="match status" value="1"/>
</dbReference>
<evidence type="ECO:0000313" key="4">
    <source>
        <dbReference type="EMBL" id="GAA2157198.1"/>
    </source>
</evidence>
<proteinExistence type="predicted"/>
<dbReference type="PRINTS" id="PR00455">
    <property type="entry name" value="HTHTETR"/>
</dbReference>
<protein>
    <submittedName>
        <fullName evidence="4">TetR/AcrR family transcriptional regulator</fullName>
    </submittedName>
</protein>
<dbReference type="PANTHER" id="PTHR30055:SF200">
    <property type="entry name" value="HTH-TYPE TRANSCRIPTIONAL REPRESSOR BDCR"/>
    <property type="match status" value="1"/>
</dbReference>
<dbReference type="InterPro" id="IPR009057">
    <property type="entry name" value="Homeodomain-like_sf"/>
</dbReference>
<evidence type="ECO:0000256" key="1">
    <source>
        <dbReference type="ARBA" id="ARBA00023125"/>
    </source>
</evidence>
<dbReference type="InterPro" id="IPR041490">
    <property type="entry name" value="KstR2_TetR_C"/>
</dbReference>
<keyword evidence="5" id="KW-1185">Reference proteome</keyword>
<organism evidence="4 5">
    <name type="scientific">Kitasatospora kazusensis</name>
    <dbReference type="NCBI Taxonomy" id="407974"/>
    <lineage>
        <taxon>Bacteria</taxon>
        <taxon>Bacillati</taxon>
        <taxon>Actinomycetota</taxon>
        <taxon>Actinomycetes</taxon>
        <taxon>Kitasatosporales</taxon>
        <taxon>Streptomycetaceae</taxon>
        <taxon>Kitasatospora</taxon>
    </lineage>
</organism>
<dbReference type="Proteomes" id="UP001422759">
    <property type="component" value="Unassembled WGS sequence"/>
</dbReference>